<protein>
    <submittedName>
        <fullName evidence="1">Uncharacterized protein</fullName>
    </submittedName>
</protein>
<sequence>MSDFYNTNEKESGSVFTVTDWNELDSAVSGGKSLQLAKDPAERVEIGNLITNEEASEKLKVGGTVTAKAFSGDGSGLTNLDPANMKDAAFKKSSVDESNLHLNEDFNRVGLGTTNPQATLHVNGDVKVENKVTVSSDLEVDGKLNINGGFTSNGQLPFIYTYYSVGDDTAVKTAFKASDFVVTIAGFNITSKESGSIGGTEVYTYIKNGYWYIHSDLINRTETMQIMLLAIRKEFVRLDKVISR</sequence>
<accession>A0A3N2E1G0</accession>
<proteinExistence type="predicted"/>
<dbReference type="EMBL" id="RKHR01000003">
    <property type="protein sequence ID" value="ROS05405.1"/>
    <property type="molecule type" value="Genomic_DNA"/>
</dbReference>
<organism evidence="1 2">
    <name type="scientific">Sinobacterium caligoides</name>
    <dbReference type="NCBI Taxonomy" id="933926"/>
    <lineage>
        <taxon>Bacteria</taxon>
        <taxon>Pseudomonadati</taxon>
        <taxon>Pseudomonadota</taxon>
        <taxon>Gammaproteobacteria</taxon>
        <taxon>Cellvibrionales</taxon>
        <taxon>Spongiibacteraceae</taxon>
        <taxon>Sinobacterium</taxon>
    </lineage>
</organism>
<comment type="caution">
    <text evidence="1">The sequence shown here is derived from an EMBL/GenBank/DDBJ whole genome shotgun (WGS) entry which is preliminary data.</text>
</comment>
<dbReference type="Proteomes" id="UP000275394">
    <property type="component" value="Unassembled WGS sequence"/>
</dbReference>
<reference evidence="1 2" key="1">
    <citation type="submission" date="2018-11" db="EMBL/GenBank/DDBJ databases">
        <title>Genomic Encyclopedia of Type Strains, Phase IV (KMG-IV): sequencing the most valuable type-strain genomes for metagenomic binning, comparative biology and taxonomic classification.</title>
        <authorList>
            <person name="Goeker M."/>
        </authorList>
    </citation>
    <scope>NUCLEOTIDE SEQUENCE [LARGE SCALE GENOMIC DNA]</scope>
    <source>
        <strain evidence="1 2">DSM 100316</strain>
    </source>
</reference>
<keyword evidence="2" id="KW-1185">Reference proteome</keyword>
<evidence type="ECO:0000313" key="2">
    <source>
        <dbReference type="Proteomes" id="UP000275394"/>
    </source>
</evidence>
<evidence type="ECO:0000313" key="1">
    <source>
        <dbReference type="EMBL" id="ROS05405.1"/>
    </source>
</evidence>
<name>A0A3N2E1G0_9GAMM</name>
<gene>
    <name evidence="1" type="ORF">EDC56_0935</name>
</gene>
<dbReference type="RefSeq" id="WP_123711313.1">
    <property type="nucleotide sequence ID" value="NZ_RKHR01000003.1"/>
</dbReference>
<dbReference type="AlphaFoldDB" id="A0A3N2E1G0"/>
<dbReference type="OrthoDB" id="1442930at2"/>